<keyword evidence="8 13" id="KW-0479">Metal-binding</keyword>
<dbReference type="OrthoDB" id="541375at2759"/>
<evidence type="ECO:0000256" key="9">
    <source>
        <dbReference type="ARBA" id="ARBA00022801"/>
    </source>
</evidence>
<dbReference type="InterPro" id="IPR039763">
    <property type="entry name" value="ARMT1"/>
</dbReference>
<dbReference type="Proteomes" id="UP000054560">
    <property type="component" value="Unassembled WGS sequence"/>
</dbReference>
<evidence type="ECO:0000256" key="8">
    <source>
        <dbReference type="ARBA" id="ARBA00022723"/>
    </source>
</evidence>
<evidence type="ECO:0000256" key="4">
    <source>
        <dbReference type="ARBA" id="ARBA00022596"/>
    </source>
</evidence>
<dbReference type="GO" id="GO:0046872">
    <property type="term" value="F:metal ion binding"/>
    <property type="evidence" value="ECO:0007669"/>
    <property type="project" value="UniProtKB-UniRule"/>
</dbReference>
<dbReference type="STRING" id="667725.A0A0L0G526"/>
<dbReference type="eggNOG" id="KOG3870">
    <property type="taxonomic scope" value="Eukaryota"/>
</dbReference>
<comment type="similarity">
    <text evidence="3 13">Belongs to the damage-control phosphatase family. Sugar phosphate phosphatase III subfamily.</text>
</comment>
<dbReference type="GO" id="GO:0005634">
    <property type="term" value="C:nucleus"/>
    <property type="evidence" value="ECO:0007669"/>
    <property type="project" value="TreeGrafter"/>
</dbReference>
<protein>
    <recommendedName>
        <fullName evidence="13">Sugar phosphate phosphatase</fullName>
        <ecNumber evidence="13">3.1.3.-</ecNumber>
    </recommendedName>
</protein>
<gene>
    <name evidence="15" type="ORF">SARC_03646</name>
</gene>
<keyword evidence="7" id="KW-0949">S-adenosyl-L-methionine</keyword>
<proteinExistence type="inferred from homology"/>
<reference evidence="15 16" key="1">
    <citation type="submission" date="2011-02" db="EMBL/GenBank/DDBJ databases">
        <title>The Genome Sequence of Sphaeroforma arctica JP610.</title>
        <authorList>
            <consortium name="The Broad Institute Genome Sequencing Platform"/>
            <person name="Russ C."/>
            <person name="Cuomo C."/>
            <person name="Young S.K."/>
            <person name="Zeng Q."/>
            <person name="Gargeya S."/>
            <person name="Alvarado L."/>
            <person name="Berlin A."/>
            <person name="Chapman S.B."/>
            <person name="Chen Z."/>
            <person name="Freedman E."/>
            <person name="Gellesch M."/>
            <person name="Goldberg J."/>
            <person name="Griggs A."/>
            <person name="Gujja S."/>
            <person name="Heilman E."/>
            <person name="Heiman D."/>
            <person name="Howarth C."/>
            <person name="Mehta T."/>
            <person name="Neiman D."/>
            <person name="Pearson M."/>
            <person name="Roberts A."/>
            <person name="Saif S."/>
            <person name="Shea T."/>
            <person name="Shenoy N."/>
            <person name="Sisk P."/>
            <person name="Stolte C."/>
            <person name="Sykes S."/>
            <person name="White J."/>
            <person name="Yandava C."/>
            <person name="Burger G."/>
            <person name="Gray M.W."/>
            <person name="Holland P.W.H."/>
            <person name="King N."/>
            <person name="Lang F.B.F."/>
            <person name="Roger A.J."/>
            <person name="Ruiz-Trillo I."/>
            <person name="Haas B."/>
            <person name="Nusbaum C."/>
            <person name="Birren B."/>
        </authorList>
    </citation>
    <scope>NUCLEOTIDE SEQUENCE [LARGE SCALE GENOMIC DNA]</scope>
    <source>
        <strain evidence="15 16">JP610</strain>
    </source>
</reference>
<evidence type="ECO:0000256" key="7">
    <source>
        <dbReference type="ARBA" id="ARBA00022691"/>
    </source>
</evidence>
<dbReference type="SUPFAM" id="SSF111321">
    <property type="entry name" value="AF1104-like"/>
    <property type="match status" value="1"/>
</dbReference>
<evidence type="ECO:0000256" key="13">
    <source>
        <dbReference type="RuleBase" id="RU367030"/>
    </source>
</evidence>
<sequence length="379" mass="42962">MALLSKLKYSLWTDKPMDDFEDSELDVQLWTAALNELRTKMGGRDMCVYSTVPWLFEECYLYRRVREAMVIPHRATALGVSEPLDPFAQKKHTAWAQSAAPVATATERYRKSRQDERSYDEQLAGLILASLWGNRNDLSLHINTAVDNSAVETDVTEYSSSHVLVDHVSAIVECVKDIGDESARIDIILDNAGFELFNDLLLADHLTRAGKNVKVYLHVKQFPWFVSDATETDVMQTIDEMRRSENEDSQWLGGRLKENLASQKWVITTHTFWTLWNDYHHMESVAPDLFAELSKSQLLIFKGDLNYRKLLGDRPFPAREAFADCAPKFGSAPYCALRTNKSEVICGLSEETLASVSDGPNNDWMVTGDYGVVQFYPAP</sequence>
<comment type="cofactor">
    <cofactor evidence="13">
        <name>Mn(2+)</name>
        <dbReference type="ChEBI" id="CHEBI:29035"/>
    </cofactor>
    <cofactor evidence="13">
        <name>Ni(2+)</name>
        <dbReference type="ChEBI" id="CHEBI:49786"/>
    </cofactor>
</comment>
<feature type="domain" description="Damage-control phosphatase ARMT1-like metal-binding" evidence="14">
    <location>
        <begin position="3"/>
        <end position="351"/>
    </location>
</feature>
<evidence type="ECO:0000256" key="11">
    <source>
        <dbReference type="ARBA" id="ARBA00045980"/>
    </source>
</evidence>
<keyword evidence="5" id="KW-0489">Methyltransferase</keyword>
<keyword evidence="9 13" id="KW-0378">Hydrolase</keyword>
<dbReference type="GeneID" id="25904150"/>
<evidence type="ECO:0000259" key="14">
    <source>
        <dbReference type="Pfam" id="PF01937"/>
    </source>
</evidence>
<evidence type="ECO:0000256" key="2">
    <source>
        <dbReference type="ARBA" id="ARBA00001326"/>
    </source>
</evidence>
<comment type="domain">
    <text evidence="13">Subfamily III proteins have a conserved RTxK motif about 40-50 residues from the C-terminus; the threonine may be replaced by serine or cysteine.</text>
</comment>
<dbReference type="Gene3D" id="3.40.50.10880">
    <property type="entry name" value="Uncharacterised protein PF01937, DUF89, domain 3"/>
    <property type="match status" value="1"/>
</dbReference>
<evidence type="ECO:0000256" key="5">
    <source>
        <dbReference type="ARBA" id="ARBA00022603"/>
    </source>
</evidence>
<comment type="catalytic activity">
    <reaction evidence="2 13">
        <text>beta-D-fructose 1-phosphate + H2O = D-fructose + phosphate</text>
        <dbReference type="Rhea" id="RHEA:35603"/>
        <dbReference type="ChEBI" id="CHEBI:15377"/>
        <dbReference type="ChEBI" id="CHEBI:37721"/>
        <dbReference type="ChEBI" id="CHEBI:43474"/>
        <dbReference type="ChEBI" id="CHEBI:138881"/>
    </reaction>
</comment>
<keyword evidence="16" id="KW-1185">Reference proteome</keyword>
<dbReference type="AlphaFoldDB" id="A0A0L0G526"/>
<dbReference type="PANTHER" id="PTHR12260">
    <property type="entry name" value="DAMAGE-CONTROL PHOSPHATASE ARMT1"/>
    <property type="match status" value="1"/>
</dbReference>
<keyword evidence="6" id="KW-0808">Transferase</keyword>
<dbReference type="GO" id="GO:0008983">
    <property type="term" value="F:protein-glutamate O-methyltransferase activity"/>
    <property type="evidence" value="ECO:0007669"/>
    <property type="project" value="RHEA"/>
</dbReference>
<dbReference type="GO" id="GO:0006974">
    <property type="term" value="P:DNA damage response"/>
    <property type="evidence" value="ECO:0007669"/>
    <property type="project" value="TreeGrafter"/>
</dbReference>
<dbReference type="InterPro" id="IPR036075">
    <property type="entry name" value="ARMT-1-like_metal-bd_sf"/>
</dbReference>
<evidence type="ECO:0000256" key="10">
    <source>
        <dbReference type="ARBA" id="ARBA00023211"/>
    </source>
</evidence>
<dbReference type="EMBL" id="KQ241786">
    <property type="protein sequence ID" value="KNC84125.1"/>
    <property type="molecule type" value="Genomic_DNA"/>
</dbReference>
<dbReference type="EC" id="3.1.3.-" evidence="13"/>
<dbReference type="RefSeq" id="XP_014158027.1">
    <property type="nucleotide sequence ID" value="XM_014302552.1"/>
</dbReference>
<dbReference type="FunFam" id="3.40.50.10880:FF:000002">
    <property type="entry name" value="Acidic residue methyltransferase 1"/>
    <property type="match status" value="1"/>
</dbReference>
<evidence type="ECO:0000256" key="6">
    <source>
        <dbReference type="ARBA" id="ARBA00022679"/>
    </source>
</evidence>
<evidence type="ECO:0000313" key="15">
    <source>
        <dbReference type="EMBL" id="KNC84125.1"/>
    </source>
</evidence>
<dbReference type="InterPro" id="IPR002791">
    <property type="entry name" value="ARMT1-like_metal-bd"/>
</dbReference>
<comment type="catalytic activity">
    <reaction evidence="1">
        <text>L-glutamyl-[protein] + S-adenosyl-L-methionine = [protein]-L-glutamate 5-O-methyl ester + S-adenosyl-L-homocysteine</text>
        <dbReference type="Rhea" id="RHEA:24452"/>
        <dbReference type="Rhea" id="RHEA-COMP:10208"/>
        <dbReference type="Rhea" id="RHEA-COMP:10311"/>
        <dbReference type="ChEBI" id="CHEBI:29973"/>
        <dbReference type="ChEBI" id="CHEBI:57856"/>
        <dbReference type="ChEBI" id="CHEBI:59789"/>
        <dbReference type="ChEBI" id="CHEBI:82795"/>
    </reaction>
</comment>
<organism evidence="15 16">
    <name type="scientific">Sphaeroforma arctica JP610</name>
    <dbReference type="NCBI Taxonomy" id="667725"/>
    <lineage>
        <taxon>Eukaryota</taxon>
        <taxon>Ichthyosporea</taxon>
        <taxon>Ichthyophonida</taxon>
        <taxon>Sphaeroforma</taxon>
    </lineage>
</organism>
<comment type="catalytic activity">
    <reaction evidence="12 13">
        <text>beta-D-fructose 6-phosphate = dihydroxyacetone + D-glyceraldehyde 3-phosphate</text>
        <dbReference type="Rhea" id="RHEA:28002"/>
        <dbReference type="ChEBI" id="CHEBI:16016"/>
        <dbReference type="ChEBI" id="CHEBI:57634"/>
        <dbReference type="ChEBI" id="CHEBI:59776"/>
    </reaction>
</comment>
<evidence type="ECO:0000256" key="3">
    <source>
        <dbReference type="ARBA" id="ARBA00009519"/>
    </source>
</evidence>
<dbReference type="Pfam" id="PF01937">
    <property type="entry name" value="ARMT1-like_dom"/>
    <property type="match status" value="1"/>
</dbReference>
<accession>A0A0L0G526</accession>
<dbReference type="PANTHER" id="PTHR12260:SF6">
    <property type="entry name" value="DAMAGE-CONTROL PHOSPHATASE ARMT1"/>
    <property type="match status" value="1"/>
</dbReference>
<evidence type="ECO:0000313" key="16">
    <source>
        <dbReference type="Proteomes" id="UP000054560"/>
    </source>
</evidence>
<dbReference type="Gene3D" id="1.20.930.60">
    <property type="match status" value="1"/>
</dbReference>
<name>A0A0L0G526_9EUKA</name>
<dbReference type="GO" id="GO:0103026">
    <property type="term" value="F:fructose-1-phosphatase activity"/>
    <property type="evidence" value="ECO:0007669"/>
    <property type="project" value="RHEA"/>
</dbReference>
<keyword evidence="10 13" id="KW-0464">Manganese</keyword>
<evidence type="ECO:0000256" key="12">
    <source>
        <dbReference type="ARBA" id="ARBA00048809"/>
    </source>
</evidence>
<dbReference type="GO" id="GO:0097023">
    <property type="term" value="F:fructose 6-phosphate aldolase activity"/>
    <property type="evidence" value="ECO:0007669"/>
    <property type="project" value="RHEA"/>
</dbReference>
<keyword evidence="4" id="KW-0533">Nickel</keyword>
<evidence type="ECO:0000256" key="1">
    <source>
        <dbReference type="ARBA" id="ARBA00000807"/>
    </source>
</evidence>
<comment type="function">
    <text evidence="11">Metal-dependent phosphatase that shows phosphatase activity against several substrates, including fructose-1-phosphate and fructose-6-phosphate. Its preference for fructose-1-phosphate, a strong glycating agent that causes DNA damage rather than a canonical yeast metabolite, suggests a damage-control function in hexose phosphate metabolism. Has also been shown to have O-methyltransferase activity that methylates glutamate residues of target proteins to form gamma-glutamyl methyl ester residues. Possibly methylates PCNA, suggesting it is involved in the DNA damage response.</text>
</comment>
<dbReference type="GO" id="GO:0032259">
    <property type="term" value="P:methylation"/>
    <property type="evidence" value="ECO:0007669"/>
    <property type="project" value="UniProtKB-KW"/>
</dbReference>